<organism evidence="2 3">
    <name type="scientific">Paenibacillus allorhizoplanae</name>
    <dbReference type="NCBI Taxonomy" id="2905648"/>
    <lineage>
        <taxon>Bacteria</taxon>
        <taxon>Bacillati</taxon>
        <taxon>Bacillota</taxon>
        <taxon>Bacilli</taxon>
        <taxon>Bacillales</taxon>
        <taxon>Paenibacillaceae</taxon>
        <taxon>Paenibacillus</taxon>
    </lineage>
</organism>
<accession>A0ABN8G8J0</accession>
<proteinExistence type="predicted"/>
<feature type="transmembrane region" description="Helical" evidence="1">
    <location>
        <begin position="412"/>
        <end position="433"/>
    </location>
</feature>
<name>A0ABN8G8J0_9BACL</name>
<feature type="transmembrane region" description="Helical" evidence="1">
    <location>
        <begin position="445"/>
        <end position="465"/>
    </location>
</feature>
<keyword evidence="3" id="KW-1185">Reference proteome</keyword>
<dbReference type="Proteomes" id="UP000838821">
    <property type="component" value="Unassembled WGS sequence"/>
</dbReference>
<feature type="transmembrane region" description="Helical" evidence="1">
    <location>
        <begin position="471"/>
        <end position="489"/>
    </location>
</feature>
<feature type="transmembrane region" description="Helical" evidence="1">
    <location>
        <begin position="373"/>
        <end position="392"/>
    </location>
</feature>
<evidence type="ECO:0000313" key="3">
    <source>
        <dbReference type="Proteomes" id="UP000838821"/>
    </source>
</evidence>
<evidence type="ECO:0000313" key="2">
    <source>
        <dbReference type="EMBL" id="CAH1202984.1"/>
    </source>
</evidence>
<keyword evidence="1" id="KW-1133">Transmembrane helix</keyword>
<keyword evidence="1" id="KW-0812">Transmembrane</keyword>
<keyword evidence="1" id="KW-0472">Membrane</keyword>
<protein>
    <recommendedName>
        <fullName evidence="4">Phage tail tape measure protein</fullName>
    </recommendedName>
</protein>
<comment type="caution">
    <text evidence="2">The sequence shown here is derived from an EMBL/GenBank/DDBJ whole genome shotgun (WGS) entry which is preliminary data.</text>
</comment>
<evidence type="ECO:0008006" key="4">
    <source>
        <dbReference type="Google" id="ProtNLM"/>
    </source>
</evidence>
<gene>
    <name evidence="2" type="ORF">PAECIP111891_02188</name>
</gene>
<reference evidence="2" key="1">
    <citation type="submission" date="2022-01" db="EMBL/GenBank/DDBJ databases">
        <authorList>
            <person name="Criscuolo A."/>
        </authorList>
    </citation>
    <scope>NUCLEOTIDE SEQUENCE</scope>
    <source>
        <strain evidence="2">CIP111891</strain>
    </source>
</reference>
<dbReference type="EMBL" id="CAKMMW010000005">
    <property type="protein sequence ID" value="CAH1202984.1"/>
    <property type="molecule type" value="Genomic_DNA"/>
</dbReference>
<evidence type="ECO:0000256" key="1">
    <source>
        <dbReference type="SAM" id="Phobius"/>
    </source>
</evidence>
<sequence length="726" mass="79373">MATVGASLKLFDQFSNTLNRAQQSMNSTIIIADRLRHSLNGTIELRFVMNSNMILTQVTQLRSRLERSLGVIRARIRVDLPVQLTSMFQNLQSLVMRLIGAVRQLRIASGSNAQQLQDALQRIARLEQQILELQGGLNNRIREGTNSSGGLLGNLKGIASAYLSIAAAKKLWEATVGGAMEQQKMQDMFKARTGDDQVGAAMFQKFKQDALKTGAEVKASLTGALSFFSMTRDTNQITQLNNIAQRLAAFDTTGQGLDGGVFSVKEAMSGDIISLAERFNMSKAQIRSVKLDELGKSGDIEGFIKAFNKLLEMQSMGQAAFDKMLSSPAKQSEILRNNLKSMFADAGQKSVEALLPVILLLNQAFQEGKFNSFFIGLSSGLAWVVNQAIYLFNVATDIYEFISGNWGNIEPIIWGIVAAFVAWRAITLALSIAQAIQAATTGTGTLAIFIQTLAVSGLAAAWGTLNAVMKANVIILIISIIIGLIVWVIKLWKTNDDFAAGLIRAWNSILNFFDRIPVYFWQLAEAMLQPFVSWAKSIGGIYDETINGIIGGINKVLGLVNKLTGSQFEIGTKFNMEDFANKALDFASGKKELAFAAAETNAFSREQKVLDMLNNRSAMRAANDAIGPITPGSEILDRWNQNANIDRVNEVGKIDDTVDISNEDLKVMRELAEMKSIQNFITLTPTVQLTGDIHNHEASDVEDMVGQLVESLRTQMAVSVDGVISP</sequence>